<dbReference type="OrthoDB" id="29773at2759"/>
<evidence type="ECO:0000256" key="8">
    <source>
        <dbReference type="ARBA" id="ARBA00023014"/>
    </source>
</evidence>
<dbReference type="PANTHER" id="PTHR10093">
    <property type="entry name" value="IRON-SULFUR CLUSTER ASSEMBLY ENZYME NIFU HOMOLOG"/>
    <property type="match status" value="1"/>
</dbReference>
<comment type="similarity">
    <text evidence="2 11">Belongs to the NifU family.</text>
</comment>
<dbReference type="GO" id="GO:0051537">
    <property type="term" value="F:2 iron, 2 sulfur cluster binding"/>
    <property type="evidence" value="ECO:0007669"/>
    <property type="project" value="UniProtKB-KW"/>
</dbReference>
<dbReference type="FunFam" id="3.90.1010.10:FF:000005">
    <property type="entry name" value="Iron-sulfur cluster assembly protein"/>
    <property type="match status" value="1"/>
</dbReference>
<feature type="transmembrane region" description="Helical" evidence="12">
    <location>
        <begin position="334"/>
        <end position="353"/>
    </location>
</feature>
<evidence type="ECO:0000256" key="9">
    <source>
        <dbReference type="ARBA" id="ARBA00023274"/>
    </source>
</evidence>
<sequence length="554" mass="61686">MVNFNYISNISTEQILYSKGRVLGFERAKRTQNPNVSLIQVEGVQTTKDAQFYLGKRVAYVYRAQREVNGSKIRVVWGRIARTHGTNGVVKARFRKNLPPKVFGASVRVVIDHYEKPRNVGSFPKTDIDVGTGLVGAPACGDVMKLQIKVDDTTGKITDVKFKTFGCGSAIASSSLVTERVRGMTLDQAGAIKNTEIAQELCLPPVKLHCSMLAEDAIKSAINDYKSKRVCIPLILTYQDNQKIYVNQNGKSEEDFYYFIIHLVTKTPSMLDRSMLEAVQPHNSNSYSDYNDWAIPRTSIWSWSATWFILPSACDLIATTLLNLGLIYTTPSVYQMMKSSIVGFSAIFSCLFLSRKFLNKEWISISAILLGTLTIIGSVLYKDKVNYLGPIFLVVAQLFVAGQFILEEYLMDRFHLDPVKAMGIEGVFGTLLLGGALVITALFGQNEFDITQGFQDLFNSYNLWQSALLLAFMVAIFNFFGLAVSTTVGVPGRSVIDTSRTVLTWVIAVRYGWDSFSWFEFVGFTILVLGVFIFNGVFNKLKSSVVGESTPLLS</sequence>
<comment type="function">
    <text evidence="11">Scaffold protein for the de novo synthesis of iron-sulfur (Fe-S) clusters within mitochondria, which is required for maturation of both mitochondrial and cytoplasmic [2Fe-2S] and [4Fe-4S] proteins.</text>
</comment>
<dbReference type="InterPro" id="IPR009000">
    <property type="entry name" value="Transl_B-barrel_sf"/>
</dbReference>
<evidence type="ECO:0000256" key="1">
    <source>
        <dbReference type="ARBA" id="ARBA00005151"/>
    </source>
</evidence>
<dbReference type="SUPFAM" id="SSF50447">
    <property type="entry name" value="Translation proteins"/>
    <property type="match status" value="1"/>
</dbReference>
<dbReference type="InterPro" id="IPR001780">
    <property type="entry name" value="Ribosomal_eL33"/>
</dbReference>
<evidence type="ECO:0000256" key="3">
    <source>
        <dbReference type="ARBA" id="ARBA00009269"/>
    </source>
</evidence>
<organism evidence="14 15">
    <name type="scientific">Mucor plumbeus</name>
    <dbReference type="NCBI Taxonomy" id="97098"/>
    <lineage>
        <taxon>Eukaryota</taxon>
        <taxon>Fungi</taxon>
        <taxon>Fungi incertae sedis</taxon>
        <taxon>Mucoromycota</taxon>
        <taxon>Mucoromycotina</taxon>
        <taxon>Mucoromycetes</taxon>
        <taxon>Mucorales</taxon>
        <taxon>Mucorineae</taxon>
        <taxon>Mucoraceae</taxon>
        <taxon>Mucor</taxon>
    </lineage>
</organism>
<evidence type="ECO:0000259" key="13">
    <source>
        <dbReference type="Pfam" id="PF01592"/>
    </source>
</evidence>
<dbReference type="Gene3D" id="2.40.10.190">
    <property type="entry name" value="translation elongation factor selb, chain A, domain 4"/>
    <property type="match status" value="1"/>
</dbReference>
<keyword evidence="12" id="KW-0472">Membrane</keyword>
<dbReference type="GO" id="GO:0003735">
    <property type="term" value="F:structural constituent of ribosome"/>
    <property type="evidence" value="ECO:0007669"/>
    <property type="project" value="InterPro"/>
</dbReference>
<keyword evidence="5 11" id="KW-0479">Metal-binding</keyword>
<protein>
    <recommendedName>
        <fullName evidence="11">Iron-sulfur cluster assembly protein</fullName>
    </recommendedName>
</protein>
<dbReference type="SUPFAM" id="SSF82649">
    <property type="entry name" value="SufE/NifU"/>
    <property type="match status" value="1"/>
</dbReference>
<evidence type="ECO:0000256" key="4">
    <source>
        <dbReference type="ARBA" id="ARBA00022714"/>
    </source>
</evidence>
<dbReference type="GO" id="GO:0016226">
    <property type="term" value="P:iron-sulfur cluster assembly"/>
    <property type="evidence" value="ECO:0007669"/>
    <property type="project" value="UniProtKB-UniRule"/>
</dbReference>
<comment type="cofactor">
    <cofactor evidence="10 11">
        <name>[2Fe-2S] cluster</name>
        <dbReference type="ChEBI" id="CHEBI:190135"/>
    </cofactor>
</comment>
<proteinExistence type="inferred from homology"/>
<keyword evidence="4 11" id="KW-0001">2Fe-2S</keyword>
<evidence type="ECO:0000256" key="11">
    <source>
        <dbReference type="RuleBase" id="RU362089"/>
    </source>
</evidence>
<dbReference type="Gene3D" id="3.90.1010.10">
    <property type="match status" value="1"/>
</dbReference>
<dbReference type="Proteomes" id="UP000650833">
    <property type="component" value="Unassembled WGS sequence"/>
</dbReference>
<keyword evidence="7 11" id="KW-0408">Iron</keyword>
<dbReference type="UniPathway" id="UPA00266"/>
<dbReference type="GO" id="GO:0005759">
    <property type="term" value="C:mitochondrial matrix"/>
    <property type="evidence" value="ECO:0007669"/>
    <property type="project" value="UniProtKB-SubCell"/>
</dbReference>
<keyword evidence="11" id="KW-0809">Transit peptide</keyword>
<keyword evidence="11" id="KW-0496">Mitochondrion</keyword>
<evidence type="ECO:0000313" key="15">
    <source>
        <dbReference type="Proteomes" id="UP000650833"/>
    </source>
</evidence>
<keyword evidence="15" id="KW-1185">Reference proteome</keyword>
<reference evidence="14" key="1">
    <citation type="submission" date="2020-12" db="EMBL/GenBank/DDBJ databases">
        <title>Metabolic potential, ecology and presence of endohyphal bacteria is reflected in genomic diversity of Mucoromycotina.</title>
        <authorList>
            <person name="Muszewska A."/>
            <person name="Okrasinska A."/>
            <person name="Steczkiewicz K."/>
            <person name="Drgas O."/>
            <person name="Orlowska M."/>
            <person name="Perlinska-Lenart U."/>
            <person name="Aleksandrzak-Piekarczyk T."/>
            <person name="Szatraj K."/>
            <person name="Zielenkiewicz U."/>
            <person name="Pilsyk S."/>
            <person name="Malc E."/>
            <person name="Mieczkowski P."/>
            <person name="Kruszewska J.S."/>
            <person name="Biernat P."/>
            <person name="Pawlowska J."/>
        </authorList>
    </citation>
    <scope>NUCLEOTIDE SEQUENCE</scope>
    <source>
        <strain evidence="14">CBS 226.32</strain>
    </source>
</reference>
<evidence type="ECO:0000256" key="2">
    <source>
        <dbReference type="ARBA" id="ARBA00006420"/>
    </source>
</evidence>
<feature type="transmembrane region" description="Helical" evidence="12">
    <location>
        <begin position="519"/>
        <end position="538"/>
    </location>
</feature>
<keyword evidence="9" id="KW-0687">Ribonucleoprotein</keyword>
<dbReference type="AlphaFoldDB" id="A0A8H7RDQ3"/>
<keyword evidence="12" id="KW-1133">Transmembrane helix</keyword>
<evidence type="ECO:0000256" key="5">
    <source>
        <dbReference type="ARBA" id="ARBA00022723"/>
    </source>
</evidence>
<dbReference type="Pfam" id="PF01592">
    <property type="entry name" value="NifU_N"/>
    <property type="match status" value="1"/>
</dbReference>
<dbReference type="FunFam" id="2.40.10.190:FF:000001">
    <property type="entry name" value="60S ribosomal protein L35a"/>
    <property type="match status" value="1"/>
</dbReference>
<comment type="caution">
    <text evidence="14">The sequence shown here is derived from an EMBL/GenBank/DDBJ whole genome shotgun (WGS) entry which is preliminary data.</text>
</comment>
<keyword evidence="6" id="KW-0689">Ribosomal protein</keyword>
<dbReference type="GO" id="GO:1990904">
    <property type="term" value="C:ribonucleoprotein complex"/>
    <property type="evidence" value="ECO:0007669"/>
    <property type="project" value="UniProtKB-KW"/>
</dbReference>
<dbReference type="InterPro" id="IPR002871">
    <property type="entry name" value="NIF_FeS_clus_asmbl_NifU_N"/>
</dbReference>
<feature type="transmembrane region" description="Helical" evidence="12">
    <location>
        <begin position="426"/>
        <end position="443"/>
    </location>
</feature>
<feature type="transmembrane region" description="Helical" evidence="12">
    <location>
        <begin position="463"/>
        <end position="483"/>
    </location>
</feature>
<dbReference type="GO" id="GO:0006412">
    <property type="term" value="P:translation"/>
    <property type="evidence" value="ECO:0007669"/>
    <property type="project" value="InterPro"/>
</dbReference>
<dbReference type="HAMAP" id="MF_00573">
    <property type="entry name" value="Ribosomal_eL33"/>
    <property type="match status" value="1"/>
</dbReference>
<feature type="domain" description="NIF system FeS cluster assembly NifU N-terminal" evidence="13">
    <location>
        <begin position="109"/>
        <end position="231"/>
    </location>
</feature>
<dbReference type="CDD" id="cd06664">
    <property type="entry name" value="IscU_like"/>
    <property type="match status" value="1"/>
</dbReference>
<feature type="transmembrane region" description="Helical" evidence="12">
    <location>
        <begin position="307"/>
        <end position="328"/>
    </location>
</feature>
<evidence type="ECO:0000256" key="6">
    <source>
        <dbReference type="ARBA" id="ARBA00022980"/>
    </source>
</evidence>
<feature type="transmembrane region" description="Helical" evidence="12">
    <location>
        <begin position="362"/>
        <end position="381"/>
    </location>
</feature>
<dbReference type="NCBIfam" id="TIGR01999">
    <property type="entry name" value="iscU"/>
    <property type="match status" value="1"/>
</dbReference>
<dbReference type="GO" id="GO:0005840">
    <property type="term" value="C:ribosome"/>
    <property type="evidence" value="ECO:0007669"/>
    <property type="project" value="UniProtKB-KW"/>
</dbReference>
<comment type="subcellular location">
    <subcellularLocation>
        <location evidence="11">Mitochondrion matrix</location>
    </subcellularLocation>
</comment>
<dbReference type="GO" id="GO:0005506">
    <property type="term" value="F:iron ion binding"/>
    <property type="evidence" value="ECO:0007669"/>
    <property type="project" value="UniProtKB-UniRule"/>
</dbReference>
<evidence type="ECO:0000256" key="10">
    <source>
        <dbReference type="ARBA" id="ARBA00034078"/>
    </source>
</evidence>
<gene>
    <name evidence="14" type="ORF">INT46_003649</name>
</gene>
<feature type="transmembrane region" description="Helical" evidence="12">
    <location>
        <begin position="387"/>
        <end position="406"/>
    </location>
</feature>
<name>A0A8H7RDQ3_9FUNG</name>
<comment type="similarity">
    <text evidence="3">Belongs to the eukaryotic ribosomal protein eL33 family.</text>
</comment>
<evidence type="ECO:0000256" key="7">
    <source>
        <dbReference type="ARBA" id="ARBA00023004"/>
    </source>
</evidence>
<evidence type="ECO:0000313" key="14">
    <source>
        <dbReference type="EMBL" id="KAG2209074.1"/>
    </source>
</evidence>
<evidence type="ECO:0000256" key="12">
    <source>
        <dbReference type="SAM" id="Phobius"/>
    </source>
</evidence>
<dbReference type="InterPro" id="IPR038661">
    <property type="entry name" value="Ribosomal_eL33_sf"/>
</dbReference>
<comment type="pathway">
    <text evidence="1">Cofactor biosynthesis; iron-sulfur cluster biosynthesis.</text>
</comment>
<accession>A0A8H7RDQ3</accession>
<dbReference type="InterPro" id="IPR011339">
    <property type="entry name" value="ISCU"/>
</dbReference>
<dbReference type="EMBL" id="JAEPRC010000101">
    <property type="protein sequence ID" value="KAG2209074.1"/>
    <property type="molecule type" value="Genomic_DNA"/>
</dbReference>
<keyword evidence="12" id="KW-0812">Transmembrane</keyword>
<keyword evidence="8 11" id="KW-0411">Iron-sulfur</keyword>